<reference evidence="4" key="1">
    <citation type="journal article" date="2019" name="Int. J. Syst. Evol. Microbiol.">
        <title>The Global Catalogue of Microorganisms (GCM) 10K type strain sequencing project: providing services to taxonomists for standard genome sequencing and annotation.</title>
        <authorList>
            <consortium name="The Broad Institute Genomics Platform"/>
            <consortium name="The Broad Institute Genome Sequencing Center for Infectious Disease"/>
            <person name="Wu L."/>
            <person name="Ma J."/>
        </authorList>
    </citation>
    <scope>NUCLEOTIDE SEQUENCE [LARGE SCALE GENOMIC DNA]</scope>
    <source>
        <strain evidence="4">CGMCC 1.1927</strain>
    </source>
</reference>
<dbReference type="Proteomes" id="UP000596938">
    <property type="component" value="Unassembled WGS sequence"/>
</dbReference>
<dbReference type="EMBL" id="BMKU01000003">
    <property type="protein sequence ID" value="GGG92288.1"/>
    <property type="molecule type" value="Genomic_DNA"/>
</dbReference>
<dbReference type="RefSeq" id="WP_188809632.1">
    <property type="nucleotide sequence ID" value="NZ_BAAAWV010000001.1"/>
</dbReference>
<dbReference type="Pfam" id="PF13400">
    <property type="entry name" value="Tad"/>
    <property type="match status" value="1"/>
</dbReference>
<evidence type="ECO:0000313" key="3">
    <source>
        <dbReference type="EMBL" id="GGG92288.1"/>
    </source>
</evidence>
<keyword evidence="1" id="KW-0472">Membrane</keyword>
<accession>A0ABQ1XG75</accession>
<evidence type="ECO:0000259" key="2">
    <source>
        <dbReference type="Pfam" id="PF13400"/>
    </source>
</evidence>
<gene>
    <name evidence="3" type="ORF">GCM10011577_13710</name>
</gene>
<comment type="caution">
    <text evidence="3">The sequence shown here is derived from an EMBL/GenBank/DDBJ whole genome shotgun (WGS) entry which is preliminary data.</text>
</comment>
<evidence type="ECO:0000313" key="4">
    <source>
        <dbReference type="Proteomes" id="UP000596938"/>
    </source>
</evidence>
<keyword evidence="1" id="KW-0812">Transmembrane</keyword>
<protein>
    <recommendedName>
        <fullName evidence="2">Putative Flp pilus-assembly TadG-like N-terminal domain-containing protein</fullName>
    </recommendedName>
</protein>
<organism evidence="3 4">
    <name type="scientific">Pseudarthrobacter polychromogenes</name>
    <dbReference type="NCBI Taxonomy" id="1676"/>
    <lineage>
        <taxon>Bacteria</taxon>
        <taxon>Bacillati</taxon>
        <taxon>Actinomycetota</taxon>
        <taxon>Actinomycetes</taxon>
        <taxon>Micrococcales</taxon>
        <taxon>Micrococcaceae</taxon>
        <taxon>Pseudarthrobacter</taxon>
    </lineage>
</organism>
<keyword evidence="1" id="KW-1133">Transmembrane helix</keyword>
<keyword evidence="4" id="KW-1185">Reference proteome</keyword>
<feature type="transmembrane region" description="Helical" evidence="1">
    <location>
        <begin position="15"/>
        <end position="35"/>
    </location>
</feature>
<name>A0ABQ1XG75_9MICC</name>
<evidence type="ECO:0000256" key="1">
    <source>
        <dbReference type="SAM" id="Phobius"/>
    </source>
</evidence>
<feature type="domain" description="Putative Flp pilus-assembly TadG-like N-terminal" evidence="2">
    <location>
        <begin position="14"/>
        <end position="59"/>
    </location>
</feature>
<proteinExistence type="predicted"/>
<sequence>MQWIAKDSDHKERGAAGVMVAAMMVVLIGAGALAVDTGQIYAERAQLQNAADAGALAGVDICSVAGGCTQADANAVAEALADSNSNDNKTTVQSVDLSVAGQVTVTTSTKNGNTGAGFLSKMFASALNAPPVTVGATATAKWLYPTKGVTVLPITFAPCEFKEDGLPHKILTQGGGSGAQDCNGLNPSNQIIPGGFAWLKPDGSTGCNVTAEVGEWSETSAGAAVPNGCIDLFNPSLNPSLANSTVALPVYKYTCDGMPAAQFGTCNGSSVQYFIEKWAGFKIQAWNFSGQAKYDPTNVFGGSEKGLYGTFVGYSADPALFTGGTTTPTGNVVVLGLIK</sequence>
<dbReference type="InterPro" id="IPR028087">
    <property type="entry name" value="Tad_N"/>
</dbReference>